<reference evidence="1 2" key="1">
    <citation type="journal article" date="2019" name="Int. J. Syst. Evol. Microbiol.">
        <title>The Global Catalogue of Microorganisms (GCM) 10K type strain sequencing project: providing services to taxonomists for standard genome sequencing and annotation.</title>
        <authorList>
            <consortium name="The Broad Institute Genomics Platform"/>
            <consortium name="The Broad Institute Genome Sequencing Center for Infectious Disease"/>
            <person name="Wu L."/>
            <person name="Ma J."/>
        </authorList>
    </citation>
    <scope>NUCLEOTIDE SEQUENCE [LARGE SCALE GENOMIC DNA]</scope>
    <source>
        <strain evidence="1 2">JCM 3380</strain>
    </source>
</reference>
<proteinExistence type="predicted"/>
<protein>
    <submittedName>
        <fullName evidence="1">Uncharacterized protein</fullName>
    </submittedName>
</protein>
<comment type="caution">
    <text evidence="1">The sequence shown here is derived from an EMBL/GenBank/DDBJ whole genome shotgun (WGS) entry which is preliminary data.</text>
</comment>
<name>A0ABN0UHC8_9PSEU</name>
<evidence type="ECO:0000313" key="2">
    <source>
        <dbReference type="Proteomes" id="UP001500416"/>
    </source>
</evidence>
<sequence>MVHTSRRVAAVVAVVAVVAVGLVAWSLSRSDDTSALPTRTVRAGEVEVTLTPLTLDTSGAVFRVALDTHTVPLDLDVAASARLRVNGTTADGASWDGPGPGGHHREGTVRFTTPVPAGAAVELRITGLPADAAASWTAP</sequence>
<gene>
    <name evidence="1" type="ORF">GCM10010492_58560</name>
</gene>
<dbReference type="EMBL" id="BAAABU010000018">
    <property type="protein sequence ID" value="GAA0250637.1"/>
    <property type="molecule type" value="Genomic_DNA"/>
</dbReference>
<evidence type="ECO:0000313" key="1">
    <source>
        <dbReference type="EMBL" id="GAA0250637.1"/>
    </source>
</evidence>
<keyword evidence="2" id="KW-1185">Reference proteome</keyword>
<dbReference type="RefSeq" id="WP_343937164.1">
    <property type="nucleotide sequence ID" value="NZ_BAAABU010000018.1"/>
</dbReference>
<accession>A0ABN0UHC8</accession>
<dbReference type="Proteomes" id="UP001500416">
    <property type="component" value="Unassembled WGS sequence"/>
</dbReference>
<organism evidence="1 2">
    <name type="scientific">Saccharothrix mutabilis subsp. mutabilis</name>
    <dbReference type="NCBI Taxonomy" id="66855"/>
    <lineage>
        <taxon>Bacteria</taxon>
        <taxon>Bacillati</taxon>
        <taxon>Actinomycetota</taxon>
        <taxon>Actinomycetes</taxon>
        <taxon>Pseudonocardiales</taxon>
        <taxon>Pseudonocardiaceae</taxon>
        <taxon>Saccharothrix</taxon>
    </lineage>
</organism>